<dbReference type="SUPFAM" id="SSF56784">
    <property type="entry name" value="HAD-like"/>
    <property type="match status" value="1"/>
</dbReference>
<name>A0ABV7G1C5_9PROT</name>
<dbReference type="InterPro" id="IPR036514">
    <property type="entry name" value="SGNH_hydro_sf"/>
</dbReference>
<organism evidence="1 2">
    <name type="scientific">Teichococcus globiformis</name>
    <dbReference type="NCBI Taxonomy" id="2307229"/>
    <lineage>
        <taxon>Bacteria</taxon>
        <taxon>Pseudomonadati</taxon>
        <taxon>Pseudomonadota</taxon>
        <taxon>Alphaproteobacteria</taxon>
        <taxon>Acetobacterales</taxon>
        <taxon>Roseomonadaceae</taxon>
        <taxon>Roseomonas</taxon>
    </lineage>
</organism>
<dbReference type="EMBL" id="JBHRTN010000008">
    <property type="protein sequence ID" value="MFC3125348.1"/>
    <property type="molecule type" value="Genomic_DNA"/>
</dbReference>
<evidence type="ECO:0000313" key="1">
    <source>
        <dbReference type="EMBL" id="MFC3125348.1"/>
    </source>
</evidence>
<sequence>MEQLAWLPTHPELGAAITAARKLPEAPARLAEAVRLAGFRRDFTATGRIDKLAQAARQEGAAGGLTPLRLAILASHTVDHLVPAVRVGGLGRRVALDVHVAPYGQYRQALLGEDPMLAEFAPQLILLALDAMDSRIELPLDAGDADVAGAVAARIEELRALWRRAKARYGAQVVQQTLVAAEPQLFGSFEALVPASPYAVTERLNTAIRAAAREEGVLLLDIAWQAARAGLAAGFADPVRWHQAKQVVSPVLAPFYGEALAAICGAVAGTARKCLVLDLDNTLWGGVIGDDGLDGIKLGQGNATGEAFLAMQRYAAALGRRGIILAVCSKNTEAVAEDAFANHPEMALKRGDIACFVANWNDKAGNLRHIAKTLNIGLDSLVFVDDNPAEREIIRRELPEVAVPELPEDVANYPEIIAAAAYFETATFTADDAARGRSYALNAERAAALEQATDLAGYLRSLAMTMVAKPVDSGDLPRATQLINKTNQFNLTTRRYTEADTQRFASDPDSVMLSLRLRDRFGDNGLISVIIARPDPALAPGEMLIDTWLMSCRVLGRQVEEATLGVLAEQAARRGATALVGEYRPSAKNGMVAGHYEKLGFQRMNPPEGAETGATFWRYDISAVQAPDHFIEVEAA</sequence>
<dbReference type="InterPro" id="IPR036412">
    <property type="entry name" value="HAD-like_sf"/>
</dbReference>
<gene>
    <name evidence="1" type="ORF">ACFOD4_09760</name>
</gene>
<dbReference type="InterPro" id="IPR023214">
    <property type="entry name" value="HAD_sf"/>
</dbReference>
<dbReference type="InterPro" id="IPR010033">
    <property type="entry name" value="HAD_SF_ppase_IIIC"/>
</dbReference>
<protein>
    <submittedName>
        <fullName evidence="1">HAD-IIIC family phosphatase</fullName>
    </submittedName>
</protein>
<dbReference type="Gene3D" id="3.40.50.1110">
    <property type="entry name" value="SGNH hydrolase"/>
    <property type="match status" value="1"/>
</dbReference>
<keyword evidence="2" id="KW-1185">Reference proteome</keyword>
<dbReference type="NCBIfam" id="TIGR01681">
    <property type="entry name" value="HAD-SF-IIIC"/>
    <property type="match status" value="1"/>
</dbReference>
<dbReference type="RefSeq" id="WP_379595967.1">
    <property type="nucleotide sequence ID" value="NZ_JBHRTN010000008.1"/>
</dbReference>
<proteinExistence type="predicted"/>
<dbReference type="Proteomes" id="UP001595593">
    <property type="component" value="Unassembled WGS sequence"/>
</dbReference>
<dbReference type="InterPro" id="IPR010037">
    <property type="entry name" value="FkbH_domain"/>
</dbReference>
<comment type="caution">
    <text evidence="1">The sequence shown here is derived from an EMBL/GenBank/DDBJ whole genome shotgun (WGS) entry which is preliminary data.</text>
</comment>
<dbReference type="NCBIfam" id="TIGR01686">
    <property type="entry name" value="FkbH"/>
    <property type="match status" value="1"/>
</dbReference>
<dbReference type="Gene3D" id="3.40.50.1000">
    <property type="entry name" value="HAD superfamily/HAD-like"/>
    <property type="match status" value="1"/>
</dbReference>
<reference evidence="2" key="1">
    <citation type="journal article" date="2019" name="Int. J. Syst. Evol. Microbiol.">
        <title>The Global Catalogue of Microorganisms (GCM) 10K type strain sequencing project: providing services to taxonomists for standard genome sequencing and annotation.</title>
        <authorList>
            <consortium name="The Broad Institute Genomics Platform"/>
            <consortium name="The Broad Institute Genome Sequencing Center for Infectious Disease"/>
            <person name="Wu L."/>
            <person name="Ma J."/>
        </authorList>
    </citation>
    <scope>NUCLEOTIDE SEQUENCE [LARGE SCALE GENOMIC DNA]</scope>
    <source>
        <strain evidence="2">KCTC 52094</strain>
    </source>
</reference>
<evidence type="ECO:0000313" key="2">
    <source>
        <dbReference type="Proteomes" id="UP001595593"/>
    </source>
</evidence>
<accession>A0ABV7G1C5</accession>